<dbReference type="SUPFAM" id="SSF53335">
    <property type="entry name" value="S-adenosyl-L-methionine-dependent methyltransferases"/>
    <property type="match status" value="1"/>
</dbReference>
<dbReference type="NCBIfam" id="TIGR00095">
    <property type="entry name" value="16S rRNA (guanine(966)-N(2))-methyltransferase RsmD"/>
    <property type="match status" value="1"/>
</dbReference>
<dbReference type="AlphaFoldDB" id="A0A5B9VXB0"/>
<proteinExistence type="predicted"/>
<protein>
    <submittedName>
        <fullName evidence="4">Ribosomal RNA small subunit methyltransferase D</fullName>
        <ecNumber evidence="4">2.1.1.171</ecNumber>
    </submittedName>
</protein>
<keyword evidence="1 4" id="KW-0489">Methyltransferase</keyword>
<dbReference type="EMBL" id="CP042997">
    <property type="protein sequence ID" value="QEH32902.1"/>
    <property type="molecule type" value="Genomic_DNA"/>
</dbReference>
<dbReference type="EC" id="2.1.1.171" evidence="4"/>
<sequence>MRVVAGSAKGRELAMVPGRTTRPIMDRVKASLFDILRPRIEGVDVLDVFAGSGGVGIEALSQGAAHCTFLDLEPKAVAVIRKNLAATGLAGRASVHQFDALRFLRTTPQSFDLIYVAPPQYRDMWVETMAILAGRPGLLRRRDDAPEDEFAGGLVVVQIHPKEYRELGPGPLRETRQKRYGNTLLIFYEPAPDWPGGEAARPDEGEAGPR</sequence>
<accession>A0A5B9VXB0</accession>
<keyword evidence="5" id="KW-1185">Reference proteome</keyword>
<dbReference type="PANTHER" id="PTHR43542">
    <property type="entry name" value="METHYLTRANSFERASE"/>
    <property type="match status" value="1"/>
</dbReference>
<gene>
    <name evidence="4" type="primary">rsmD_1</name>
    <name evidence="4" type="ORF">OJF2_13870</name>
</gene>
<dbReference type="InterPro" id="IPR004398">
    <property type="entry name" value="RNA_MeTrfase_RsmD"/>
</dbReference>
<dbReference type="InterPro" id="IPR029063">
    <property type="entry name" value="SAM-dependent_MTases_sf"/>
</dbReference>
<evidence type="ECO:0000256" key="3">
    <source>
        <dbReference type="SAM" id="MobiDB-lite"/>
    </source>
</evidence>
<dbReference type="Gene3D" id="3.40.50.150">
    <property type="entry name" value="Vaccinia Virus protein VP39"/>
    <property type="match status" value="1"/>
</dbReference>
<feature type="region of interest" description="Disordered" evidence="3">
    <location>
        <begin position="190"/>
        <end position="210"/>
    </location>
</feature>
<dbReference type="Proteomes" id="UP000324233">
    <property type="component" value="Chromosome"/>
</dbReference>
<reference evidence="4 5" key="1">
    <citation type="submission" date="2019-08" db="EMBL/GenBank/DDBJ databases">
        <title>Deep-cultivation of Planctomycetes and their phenomic and genomic characterization uncovers novel biology.</title>
        <authorList>
            <person name="Wiegand S."/>
            <person name="Jogler M."/>
            <person name="Boedeker C."/>
            <person name="Pinto D."/>
            <person name="Vollmers J."/>
            <person name="Rivas-Marin E."/>
            <person name="Kohn T."/>
            <person name="Peeters S.H."/>
            <person name="Heuer A."/>
            <person name="Rast P."/>
            <person name="Oberbeckmann S."/>
            <person name="Bunk B."/>
            <person name="Jeske O."/>
            <person name="Meyerdierks A."/>
            <person name="Storesund J.E."/>
            <person name="Kallscheuer N."/>
            <person name="Luecker S."/>
            <person name="Lage O.M."/>
            <person name="Pohl T."/>
            <person name="Merkel B.J."/>
            <person name="Hornburger P."/>
            <person name="Mueller R.-W."/>
            <person name="Bruemmer F."/>
            <person name="Labrenz M."/>
            <person name="Spormann A.M."/>
            <person name="Op den Camp H."/>
            <person name="Overmann J."/>
            <person name="Amann R."/>
            <person name="Jetten M.S.M."/>
            <person name="Mascher T."/>
            <person name="Medema M.H."/>
            <person name="Devos D.P."/>
            <person name="Kaster A.-K."/>
            <person name="Ovreas L."/>
            <person name="Rohde M."/>
            <person name="Galperin M.Y."/>
            <person name="Jogler C."/>
        </authorList>
    </citation>
    <scope>NUCLEOTIDE SEQUENCE [LARGE SCALE GENOMIC DNA]</scope>
    <source>
        <strain evidence="4 5">OJF2</strain>
    </source>
</reference>
<feature type="compositionally biased region" description="Basic and acidic residues" evidence="3">
    <location>
        <begin position="200"/>
        <end position="210"/>
    </location>
</feature>
<evidence type="ECO:0000313" key="4">
    <source>
        <dbReference type="EMBL" id="QEH32902.1"/>
    </source>
</evidence>
<dbReference type="GO" id="GO:0052913">
    <property type="term" value="F:16S rRNA (guanine(966)-N(2))-methyltransferase activity"/>
    <property type="evidence" value="ECO:0007669"/>
    <property type="project" value="UniProtKB-EC"/>
</dbReference>
<dbReference type="OrthoDB" id="9803017at2"/>
<organism evidence="4 5">
    <name type="scientific">Aquisphaera giovannonii</name>
    <dbReference type="NCBI Taxonomy" id="406548"/>
    <lineage>
        <taxon>Bacteria</taxon>
        <taxon>Pseudomonadati</taxon>
        <taxon>Planctomycetota</taxon>
        <taxon>Planctomycetia</taxon>
        <taxon>Isosphaerales</taxon>
        <taxon>Isosphaeraceae</taxon>
        <taxon>Aquisphaera</taxon>
    </lineage>
</organism>
<keyword evidence="2 4" id="KW-0808">Transferase</keyword>
<dbReference type="RefSeq" id="WP_148592427.1">
    <property type="nucleotide sequence ID" value="NZ_CP042997.1"/>
</dbReference>
<dbReference type="PIRSF" id="PIRSF004553">
    <property type="entry name" value="CHP00095"/>
    <property type="match status" value="1"/>
</dbReference>
<dbReference type="KEGG" id="agv:OJF2_13870"/>
<dbReference type="PANTHER" id="PTHR43542:SF1">
    <property type="entry name" value="METHYLTRANSFERASE"/>
    <property type="match status" value="1"/>
</dbReference>
<evidence type="ECO:0000313" key="5">
    <source>
        <dbReference type="Proteomes" id="UP000324233"/>
    </source>
</evidence>
<dbReference type="Pfam" id="PF03602">
    <property type="entry name" value="Cons_hypoth95"/>
    <property type="match status" value="1"/>
</dbReference>
<dbReference type="CDD" id="cd02440">
    <property type="entry name" value="AdoMet_MTases"/>
    <property type="match status" value="1"/>
</dbReference>
<evidence type="ECO:0000256" key="1">
    <source>
        <dbReference type="ARBA" id="ARBA00022603"/>
    </source>
</evidence>
<name>A0A5B9VXB0_9BACT</name>
<evidence type="ECO:0000256" key="2">
    <source>
        <dbReference type="ARBA" id="ARBA00022679"/>
    </source>
</evidence>